<proteinExistence type="predicted"/>
<sequence>MSESPGSSESKVNPRSANVLDLEADGVVSVYVNGKFAWQLPKKILYVKVPSAIPKFQVEDDDPIGAAPAVWEIKNCSEEAFRLFNEWLYNSRGQLKEPLPGSPINVYFELNQLASVYQIPDLAIAVSKVIQKFFDDSENMSAVSKSYADLPPKSPDRATISGRFAALVLTKQLKMDIMKPLIESTDLTRDLLIWLVICKQYGLDNDGYQKIFDWMGENYQVWVEAQE</sequence>
<organism evidence="1 2">
    <name type="scientific">Talaromyces atroroseus</name>
    <dbReference type="NCBI Taxonomy" id="1441469"/>
    <lineage>
        <taxon>Eukaryota</taxon>
        <taxon>Fungi</taxon>
        <taxon>Dikarya</taxon>
        <taxon>Ascomycota</taxon>
        <taxon>Pezizomycotina</taxon>
        <taxon>Eurotiomycetes</taxon>
        <taxon>Eurotiomycetidae</taxon>
        <taxon>Eurotiales</taxon>
        <taxon>Trichocomaceae</taxon>
        <taxon>Talaromyces</taxon>
        <taxon>Talaromyces sect. Trachyspermi</taxon>
    </lineage>
</organism>
<evidence type="ECO:0008006" key="3">
    <source>
        <dbReference type="Google" id="ProtNLM"/>
    </source>
</evidence>
<dbReference type="EMBL" id="LFMY01000013">
    <property type="protein sequence ID" value="OKL56823.1"/>
    <property type="molecule type" value="Genomic_DNA"/>
</dbReference>
<dbReference type="AlphaFoldDB" id="A0A225AD14"/>
<dbReference type="GeneID" id="31007478"/>
<dbReference type="OrthoDB" id="4224437at2759"/>
<dbReference type="Proteomes" id="UP000214365">
    <property type="component" value="Unassembled WGS sequence"/>
</dbReference>
<gene>
    <name evidence="1" type="ORF">UA08_07722</name>
</gene>
<accession>A0A225AD14</accession>
<protein>
    <recommendedName>
        <fullName evidence="3">BTB domain-containing protein</fullName>
    </recommendedName>
</protein>
<reference evidence="1 2" key="1">
    <citation type="submission" date="2015-06" db="EMBL/GenBank/DDBJ databases">
        <title>Talaromyces atroroseus IBT 11181 draft genome.</title>
        <authorList>
            <person name="Rasmussen K.B."/>
            <person name="Rasmussen S."/>
            <person name="Petersen B."/>
            <person name="Sicheritz-Ponten T."/>
            <person name="Mortensen U.H."/>
            <person name="Thrane U."/>
        </authorList>
    </citation>
    <scope>NUCLEOTIDE SEQUENCE [LARGE SCALE GENOMIC DNA]</scope>
    <source>
        <strain evidence="1 2">IBT 11181</strain>
    </source>
</reference>
<name>A0A225AD14_TALAT</name>
<comment type="caution">
    <text evidence="1">The sequence shown here is derived from an EMBL/GenBank/DDBJ whole genome shotgun (WGS) entry which is preliminary data.</text>
</comment>
<dbReference type="RefSeq" id="XP_020116944.1">
    <property type="nucleotide sequence ID" value="XM_020262754.1"/>
</dbReference>
<evidence type="ECO:0000313" key="1">
    <source>
        <dbReference type="EMBL" id="OKL56823.1"/>
    </source>
</evidence>
<keyword evidence="2" id="KW-1185">Reference proteome</keyword>
<dbReference type="STRING" id="1441469.A0A225AD14"/>
<evidence type="ECO:0000313" key="2">
    <source>
        <dbReference type="Proteomes" id="UP000214365"/>
    </source>
</evidence>